<feature type="region of interest" description="Disordered" evidence="1">
    <location>
        <begin position="90"/>
        <end position="131"/>
    </location>
</feature>
<name>A0A1U7LIH7_NEOID</name>
<protein>
    <recommendedName>
        <fullName evidence="4">DUF4604 domain-containing protein</fullName>
    </recommendedName>
</protein>
<sequence>MAGRDNPRNLAYQQDEPAFLKRLRAGKQAVPGSQDFRHKRAKVHDEDDAPLVVDLKHQDDPICDKIASATPSTNEFRTIPIKHAEATVGFKKRPKAIKTGSNINDENSKDKSTKKTKVKPKVKLAFDNDNE</sequence>
<evidence type="ECO:0000256" key="1">
    <source>
        <dbReference type="SAM" id="MobiDB-lite"/>
    </source>
</evidence>
<dbReference type="EMBL" id="LXFE01003428">
    <property type="protein sequence ID" value="OLL22352.1"/>
    <property type="molecule type" value="Genomic_DNA"/>
</dbReference>
<dbReference type="Proteomes" id="UP000186594">
    <property type="component" value="Unassembled WGS sequence"/>
</dbReference>
<evidence type="ECO:0000313" key="3">
    <source>
        <dbReference type="Proteomes" id="UP000186594"/>
    </source>
</evidence>
<evidence type="ECO:0000313" key="2">
    <source>
        <dbReference type="EMBL" id="OLL22352.1"/>
    </source>
</evidence>
<dbReference type="AlphaFoldDB" id="A0A1U7LIH7"/>
<proteinExistence type="predicted"/>
<evidence type="ECO:0008006" key="4">
    <source>
        <dbReference type="Google" id="ProtNLM"/>
    </source>
</evidence>
<gene>
    <name evidence="2" type="ORF">NEOLI_005097</name>
</gene>
<comment type="caution">
    <text evidence="2">The sequence shown here is derived from an EMBL/GenBank/DDBJ whole genome shotgun (WGS) entry which is preliminary data.</text>
</comment>
<reference evidence="2 3" key="1">
    <citation type="submission" date="2016-04" db="EMBL/GenBank/DDBJ databases">
        <title>Evolutionary innovation and constraint leading to complex multicellularity in the Ascomycota.</title>
        <authorList>
            <person name="Cisse O."/>
            <person name="Nguyen A."/>
            <person name="Hewitt D.A."/>
            <person name="Jedd G."/>
            <person name="Stajich J.E."/>
        </authorList>
    </citation>
    <scope>NUCLEOTIDE SEQUENCE [LARGE SCALE GENOMIC DNA]</scope>
    <source>
        <strain evidence="2 3">DAH-3</strain>
    </source>
</reference>
<organism evidence="2 3">
    <name type="scientific">Neolecta irregularis (strain DAH-3)</name>
    <dbReference type="NCBI Taxonomy" id="1198029"/>
    <lineage>
        <taxon>Eukaryota</taxon>
        <taxon>Fungi</taxon>
        <taxon>Dikarya</taxon>
        <taxon>Ascomycota</taxon>
        <taxon>Taphrinomycotina</taxon>
        <taxon>Neolectales</taxon>
        <taxon>Neolectaceae</taxon>
        <taxon>Neolecta</taxon>
    </lineage>
</organism>
<accession>A0A1U7LIH7</accession>
<keyword evidence="3" id="KW-1185">Reference proteome</keyword>
<dbReference type="OrthoDB" id="5388322at2759"/>